<reference evidence="1 2" key="1">
    <citation type="submission" date="2015-08" db="EMBL/GenBank/DDBJ databases">
        <title>Ancestral chromatin configuration constrains chromatin evolution on differentiating sex chromosomes in Drosophila.</title>
        <authorList>
            <person name="Zhou Q."/>
            <person name="Bachtrog D."/>
        </authorList>
    </citation>
    <scope>NUCLEOTIDE SEQUENCE [LARGE SCALE GENOMIC DNA]</scope>
    <source>
        <tissue evidence="1">Whole larvae</tissue>
    </source>
</reference>
<protein>
    <submittedName>
        <fullName evidence="1">Beat-Va</fullName>
    </submittedName>
</protein>
<name>A0A0M3QXF8_DROBS</name>
<organism evidence="1 2">
    <name type="scientific">Drosophila busckii</name>
    <name type="common">Fruit fly</name>
    <dbReference type="NCBI Taxonomy" id="30019"/>
    <lineage>
        <taxon>Eukaryota</taxon>
        <taxon>Metazoa</taxon>
        <taxon>Ecdysozoa</taxon>
        <taxon>Arthropoda</taxon>
        <taxon>Hexapoda</taxon>
        <taxon>Insecta</taxon>
        <taxon>Pterygota</taxon>
        <taxon>Neoptera</taxon>
        <taxon>Endopterygota</taxon>
        <taxon>Diptera</taxon>
        <taxon>Brachycera</taxon>
        <taxon>Muscomorpha</taxon>
        <taxon>Ephydroidea</taxon>
        <taxon>Drosophilidae</taxon>
        <taxon>Drosophila</taxon>
    </lineage>
</organism>
<proteinExistence type="predicted"/>
<dbReference type="SUPFAM" id="SSF48726">
    <property type="entry name" value="Immunoglobulin"/>
    <property type="match status" value="1"/>
</dbReference>
<dbReference type="Proteomes" id="UP000494163">
    <property type="component" value="Chromosome 3R"/>
</dbReference>
<dbReference type="EMBL" id="CP012526">
    <property type="protein sequence ID" value="ALC45853.1"/>
    <property type="molecule type" value="Genomic_DNA"/>
</dbReference>
<dbReference type="PANTHER" id="PTHR21261:SF5">
    <property type="entry name" value="BEATEN PATH VA, ISOFORM A-RELATED"/>
    <property type="match status" value="1"/>
</dbReference>
<dbReference type="PANTHER" id="PTHR21261">
    <property type="entry name" value="BEAT PROTEIN"/>
    <property type="match status" value="1"/>
</dbReference>
<evidence type="ECO:0000313" key="2">
    <source>
        <dbReference type="Proteomes" id="UP000494163"/>
    </source>
</evidence>
<dbReference type="InterPro" id="IPR036179">
    <property type="entry name" value="Ig-like_dom_sf"/>
</dbReference>
<dbReference type="FunFam" id="2.60.40.10:FF:000437">
    <property type="entry name" value="Beat-IIIc, isoform A"/>
    <property type="match status" value="1"/>
</dbReference>
<evidence type="ECO:0000313" key="1">
    <source>
        <dbReference type="EMBL" id="ALC45853.1"/>
    </source>
</evidence>
<gene>
    <name evidence="1" type="ORF">Dbus_chr3Rg603</name>
</gene>
<keyword evidence="2" id="KW-1185">Reference proteome</keyword>
<dbReference type="AlphaFoldDB" id="A0A0M3QXF8"/>
<accession>A0A0M3QXF8</accession>
<dbReference type="OrthoDB" id="7375975at2759"/>
<dbReference type="OMA" id="IPAHDYI"/>
<dbReference type="STRING" id="30019.A0A0M3QXF8"/>
<sequence length="311" mass="35150">MRLLLDMQSIAALFVTEISVPEIVDFRDNVTISCSYDMSGHTLNSVKWYKDRAEFFRYSPLMRPVYLSFPVPGVQVLDGKYFCNESTCRVDLSLLGAKSTGVFKCEVSGDAPHFKLAAKEDNMTVAALPQSDPLIDGFNTVYRLEEFVGATCTSDYSSLPTKLTWYINGEQPLLGELQPSIDTSIPAHDYILRRQRLQVHFYLQGQRFYRSSRILTLKCVAEIDNYPELRREIVLSASLDQFDNLNNQMLVHADTSKLTAIHNFCAFQTNCFSCCAVSSAARNCCGLARTMLMCSLIVLLLLTTCRRRCRS</sequence>